<gene>
    <name evidence="2" type="primary">CCT2</name>
    <name evidence="2" type="ORF">ATC70_006138</name>
</gene>
<dbReference type="Proteomes" id="UP001304243">
    <property type="component" value="Unassembled WGS sequence"/>
</dbReference>
<reference evidence="2 3" key="1">
    <citation type="submission" date="2022-11" db="EMBL/GenBank/DDBJ databases">
        <title>Mucor velutinosus strain NIH1002 WGS.</title>
        <authorList>
            <person name="Subramanian P."/>
            <person name="Mullikin J.C."/>
            <person name="Segre J.A."/>
            <person name="Zelazny A.M."/>
        </authorList>
    </citation>
    <scope>NUCLEOTIDE SEQUENCE [LARGE SCALE GENOMIC DNA]</scope>
    <source>
        <strain evidence="2 3">NIH1002</strain>
    </source>
</reference>
<proteinExistence type="predicted"/>
<dbReference type="AlphaFoldDB" id="A0AAN7HM11"/>
<evidence type="ECO:0000313" key="3">
    <source>
        <dbReference type="Proteomes" id="UP001304243"/>
    </source>
</evidence>
<keyword evidence="3" id="KW-1185">Reference proteome</keyword>
<protein>
    <submittedName>
        <fullName evidence="2">T-complex protein 1 subunit beta</fullName>
    </submittedName>
</protein>
<organism evidence="2 3">
    <name type="scientific">Mucor velutinosus</name>
    <dbReference type="NCBI Taxonomy" id="708070"/>
    <lineage>
        <taxon>Eukaryota</taxon>
        <taxon>Fungi</taxon>
        <taxon>Fungi incertae sedis</taxon>
        <taxon>Mucoromycota</taxon>
        <taxon>Mucoromycotina</taxon>
        <taxon>Mucoromycetes</taxon>
        <taxon>Mucorales</taxon>
        <taxon>Mucorineae</taxon>
        <taxon>Mucoraceae</taxon>
        <taxon>Mucor</taxon>
    </lineage>
</organism>
<dbReference type="GeneID" id="89949824"/>
<dbReference type="EMBL" id="JASEJX010000016">
    <property type="protein sequence ID" value="KAK4514129.1"/>
    <property type="molecule type" value="Genomic_DNA"/>
</dbReference>
<accession>A0AAN7HM11</accession>
<evidence type="ECO:0000313" key="2">
    <source>
        <dbReference type="EMBL" id="KAK4514129.1"/>
    </source>
</evidence>
<sequence length="454" mass="52679">MSDSETIDETITTLRYVSESRQLLLARIDQDTLQRSLKRFEKDDQQTRHSKRLRSYTTQTQTFKSKSTLMFKNMEGSLGSNVKAYGASIQPITRKQRYFHYTCMNSVIDISTYCRLSFLRSIPKQTRTAIVKRLSLLTSIQCLDHNLPCQAVLKQVNNKDSLKKAVATVKNYKPASEMEESVQEIYLHILKQHNKKPFMFHKDRIDLYSEADYVVKFWSPVIESFFGSNEKLFIHWGDTTSDACRDNKLAIKLDMRMMLMKHAKYVIDGATGEYAKKPFSSKYFKDRLKLVLASKIYMNKLISSCKHIDDADILNFEIPFLQIMGFEAQLSLLTIQDKELYVVEDLQKFYFPTTKKMIRLGAINDLVRAFSLLKSLLDDLQETIEEGHLDTNTDKLAHIQEESRPPRSKKASVWTSEVACPVESDDGDEEEDEEDEENDDEDDEDDQNDEDEDD</sequence>
<evidence type="ECO:0000256" key="1">
    <source>
        <dbReference type="SAM" id="MobiDB-lite"/>
    </source>
</evidence>
<feature type="region of interest" description="Disordered" evidence="1">
    <location>
        <begin position="400"/>
        <end position="454"/>
    </location>
</feature>
<comment type="caution">
    <text evidence="2">The sequence shown here is derived from an EMBL/GenBank/DDBJ whole genome shotgun (WGS) entry which is preliminary data.</text>
</comment>
<feature type="compositionally biased region" description="Acidic residues" evidence="1">
    <location>
        <begin position="423"/>
        <end position="454"/>
    </location>
</feature>
<name>A0AAN7HM11_9FUNG</name>
<dbReference type="RefSeq" id="XP_064680795.1">
    <property type="nucleotide sequence ID" value="XM_064825418.1"/>
</dbReference>